<feature type="compositionally biased region" description="Polar residues" evidence="7">
    <location>
        <begin position="30"/>
        <end position="40"/>
    </location>
</feature>
<dbReference type="GO" id="GO:0005484">
    <property type="term" value="F:SNAP receptor activity"/>
    <property type="evidence" value="ECO:0007669"/>
    <property type="project" value="TreeGrafter"/>
</dbReference>
<comment type="subcellular location">
    <subcellularLocation>
        <location evidence="1">Membrane</location>
        <topology evidence="1">Single-pass type IV membrane protein</topology>
    </subcellularLocation>
</comment>
<feature type="coiled-coil region" evidence="6">
    <location>
        <begin position="155"/>
        <end position="220"/>
    </location>
</feature>
<dbReference type="GO" id="GO:0048278">
    <property type="term" value="P:vesicle docking"/>
    <property type="evidence" value="ECO:0007669"/>
    <property type="project" value="TreeGrafter"/>
</dbReference>
<keyword evidence="3 8" id="KW-0812">Transmembrane</keyword>
<dbReference type="CDD" id="cd15849">
    <property type="entry name" value="SNARE_Sso1"/>
    <property type="match status" value="1"/>
</dbReference>
<dbReference type="GO" id="GO:0012505">
    <property type="term" value="C:endomembrane system"/>
    <property type="evidence" value="ECO:0007669"/>
    <property type="project" value="TreeGrafter"/>
</dbReference>
<dbReference type="InterPro" id="IPR006011">
    <property type="entry name" value="Syntaxin_N"/>
</dbReference>
<name>A0A9P4MX37_9PLEO</name>
<dbReference type="GO" id="GO:0006906">
    <property type="term" value="P:vesicle fusion"/>
    <property type="evidence" value="ECO:0007669"/>
    <property type="project" value="TreeGrafter"/>
</dbReference>
<dbReference type="PANTHER" id="PTHR19957:SF307">
    <property type="entry name" value="PROTEIN SSO1-RELATED"/>
    <property type="match status" value="1"/>
</dbReference>
<dbReference type="SMART" id="SM00503">
    <property type="entry name" value="SynN"/>
    <property type="match status" value="1"/>
</dbReference>
<evidence type="ECO:0000259" key="9">
    <source>
        <dbReference type="PROSITE" id="PS50192"/>
    </source>
</evidence>
<evidence type="ECO:0000313" key="10">
    <source>
        <dbReference type="EMBL" id="KAF2199550.1"/>
    </source>
</evidence>
<dbReference type="GO" id="GO:0005886">
    <property type="term" value="C:plasma membrane"/>
    <property type="evidence" value="ECO:0007669"/>
    <property type="project" value="TreeGrafter"/>
</dbReference>
<dbReference type="InterPro" id="IPR010989">
    <property type="entry name" value="SNARE"/>
</dbReference>
<feature type="compositionally biased region" description="Polar residues" evidence="7">
    <location>
        <begin position="1"/>
        <end position="20"/>
    </location>
</feature>
<keyword evidence="6" id="KW-0175">Coiled coil</keyword>
<dbReference type="Gene3D" id="1.20.58.70">
    <property type="match status" value="1"/>
</dbReference>
<evidence type="ECO:0000256" key="6">
    <source>
        <dbReference type="SAM" id="Coils"/>
    </source>
</evidence>
<feature type="domain" description="T-SNARE coiled-coil homology" evidence="9">
    <location>
        <begin position="264"/>
        <end position="326"/>
    </location>
</feature>
<protein>
    <submittedName>
        <fullName evidence="10">t-SNARE</fullName>
    </submittedName>
</protein>
<feature type="region of interest" description="Disordered" evidence="7">
    <location>
        <begin position="1"/>
        <end position="105"/>
    </location>
</feature>
<proteinExistence type="inferred from homology"/>
<dbReference type="Proteomes" id="UP000799536">
    <property type="component" value="Unassembled WGS sequence"/>
</dbReference>
<evidence type="ECO:0000256" key="2">
    <source>
        <dbReference type="ARBA" id="ARBA00009063"/>
    </source>
</evidence>
<evidence type="ECO:0000313" key="11">
    <source>
        <dbReference type="Proteomes" id="UP000799536"/>
    </source>
</evidence>
<dbReference type="AlphaFoldDB" id="A0A9P4MX37"/>
<evidence type="ECO:0000256" key="7">
    <source>
        <dbReference type="SAM" id="MobiDB-lite"/>
    </source>
</evidence>
<evidence type="ECO:0000256" key="4">
    <source>
        <dbReference type="ARBA" id="ARBA00022989"/>
    </source>
</evidence>
<evidence type="ECO:0000256" key="1">
    <source>
        <dbReference type="ARBA" id="ARBA00004211"/>
    </source>
</evidence>
<dbReference type="EMBL" id="ML994069">
    <property type="protein sequence ID" value="KAF2199550.1"/>
    <property type="molecule type" value="Genomic_DNA"/>
</dbReference>
<keyword evidence="4 8" id="KW-1133">Transmembrane helix</keyword>
<dbReference type="SUPFAM" id="SSF47661">
    <property type="entry name" value="t-snare proteins"/>
    <property type="match status" value="1"/>
</dbReference>
<reference evidence="10" key="1">
    <citation type="journal article" date="2020" name="Stud. Mycol.">
        <title>101 Dothideomycetes genomes: a test case for predicting lifestyles and emergence of pathogens.</title>
        <authorList>
            <person name="Haridas S."/>
            <person name="Albert R."/>
            <person name="Binder M."/>
            <person name="Bloem J."/>
            <person name="Labutti K."/>
            <person name="Salamov A."/>
            <person name="Andreopoulos B."/>
            <person name="Baker S."/>
            <person name="Barry K."/>
            <person name="Bills G."/>
            <person name="Bluhm B."/>
            <person name="Cannon C."/>
            <person name="Castanera R."/>
            <person name="Culley D."/>
            <person name="Daum C."/>
            <person name="Ezra D."/>
            <person name="Gonzalez J."/>
            <person name="Henrissat B."/>
            <person name="Kuo A."/>
            <person name="Liang C."/>
            <person name="Lipzen A."/>
            <person name="Lutzoni F."/>
            <person name="Magnuson J."/>
            <person name="Mondo S."/>
            <person name="Nolan M."/>
            <person name="Ohm R."/>
            <person name="Pangilinan J."/>
            <person name="Park H.-J."/>
            <person name="Ramirez L."/>
            <person name="Alfaro M."/>
            <person name="Sun H."/>
            <person name="Tritt A."/>
            <person name="Yoshinaga Y."/>
            <person name="Zwiers L.-H."/>
            <person name="Turgeon B."/>
            <person name="Goodwin S."/>
            <person name="Spatafora J."/>
            <person name="Crous P."/>
            <person name="Grigoriev I."/>
        </authorList>
    </citation>
    <scope>NUCLEOTIDE SEQUENCE</scope>
    <source>
        <strain evidence="10">ATCC 74209</strain>
    </source>
</reference>
<evidence type="ECO:0000256" key="8">
    <source>
        <dbReference type="SAM" id="Phobius"/>
    </source>
</evidence>
<organism evidence="10 11">
    <name type="scientific">Delitschia confertaspora ATCC 74209</name>
    <dbReference type="NCBI Taxonomy" id="1513339"/>
    <lineage>
        <taxon>Eukaryota</taxon>
        <taxon>Fungi</taxon>
        <taxon>Dikarya</taxon>
        <taxon>Ascomycota</taxon>
        <taxon>Pezizomycotina</taxon>
        <taxon>Dothideomycetes</taxon>
        <taxon>Pleosporomycetidae</taxon>
        <taxon>Pleosporales</taxon>
        <taxon>Delitschiaceae</taxon>
        <taxon>Delitschia</taxon>
    </lineage>
</organism>
<dbReference type="GO" id="GO:0031201">
    <property type="term" value="C:SNARE complex"/>
    <property type="evidence" value="ECO:0007669"/>
    <property type="project" value="TreeGrafter"/>
</dbReference>
<comment type="similarity">
    <text evidence="2">Belongs to the syntaxin family.</text>
</comment>
<evidence type="ECO:0000256" key="5">
    <source>
        <dbReference type="ARBA" id="ARBA00023136"/>
    </source>
</evidence>
<dbReference type="GO" id="GO:0006886">
    <property type="term" value="P:intracellular protein transport"/>
    <property type="evidence" value="ECO:0007669"/>
    <property type="project" value="TreeGrafter"/>
</dbReference>
<dbReference type="OrthoDB" id="10255013at2759"/>
<accession>A0A9P4MX37</accession>
<dbReference type="GO" id="GO:0006887">
    <property type="term" value="P:exocytosis"/>
    <property type="evidence" value="ECO:0007669"/>
    <property type="project" value="TreeGrafter"/>
</dbReference>
<keyword evidence="11" id="KW-1185">Reference proteome</keyword>
<feature type="compositionally biased region" description="Polar residues" evidence="7">
    <location>
        <begin position="48"/>
        <end position="71"/>
    </location>
</feature>
<feature type="transmembrane region" description="Helical" evidence="8">
    <location>
        <begin position="338"/>
        <end position="361"/>
    </location>
</feature>
<comment type="caution">
    <text evidence="10">The sequence shown here is derived from an EMBL/GenBank/DDBJ whole genome shotgun (WGS) entry which is preliminary data.</text>
</comment>
<feature type="coiled-coil region" evidence="6">
    <location>
        <begin position="274"/>
        <end position="333"/>
    </location>
</feature>
<dbReference type="InterPro" id="IPR000727">
    <property type="entry name" value="T_SNARE_dom"/>
</dbReference>
<dbReference type="PANTHER" id="PTHR19957">
    <property type="entry name" value="SYNTAXIN"/>
    <property type="match status" value="1"/>
</dbReference>
<gene>
    <name evidence="10" type="ORF">GQ43DRAFT_442375</name>
</gene>
<evidence type="ECO:0000256" key="3">
    <source>
        <dbReference type="ARBA" id="ARBA00022692"/>
    </source>
</evidence>
<dbReference type="InterPro" id="IPR045242">
    <property type="entry name" value="Syntaxin"/>
</dbReference>
<keyword evidence="5 8" id="KW-0472">Membrane</keyword>
<sequence length="367" mass="41083">MSYSGYQQYSGNPWDQQESGTAGYGASNPYGRTNASTVTTGYGGSNPYGRSTELSGYESSTSYGAGDSQLNAPAPLSHEPSNYSEASQYGMLDGPRPTQHQARAPMSREDFLQRIDGVKGRMNHLTSNISQIATIHQRILGSPDSNTSAQLESIITQTQIQNTQIKDEIKALETDAARDPSNQLKSSQVANLKRTFREQLQDYEREEQDYRQRYREAIARQYRIVNPEATDEEVHEAQNADWEDEGIFQTALKTNRSATANSVLGAVRARHNDIQRIERTLAELALLFQQLNEAVTVQEDQVRKVDSDAGRVVQDTQKVNENLTEAIKSARRRQKLKWWTLGVVVAICCIIALILGLYFGLQNKNKK</sequence>
<dbReference type="Pfam" id="PF00804">
    <property type="entry name" value="Syntaxin"/>
    <property type="match status" value="1"/>
</dbReference>
<dbReference type="GO" id="GO:0000149">
    <property type="term" value="F:SNARE binding"/>
    <property type="evidence" value="ECO:0007669"/>
    <property type="project" value="TreeGrafter"/>
</dbReference>
<dbReference type="PROSITE" id="PS50192">
    <property type="entry name" value="T_SNARE"/>
    <property type="match status" value="1"/>
</dbReference>
<dbReference type="CDD" id="cd00179">
    <property type="entry name" value="SynN"/>
    <property type="match status" value="1"/>
</dbReference>